<dbReference type="EMBL" id="PCGR01000004">
    <property type="protein sequence ID" value="PJK16007.1"/>
    <property type="molecule type" value="Genomic_DNA"/>
</dbReference>
<feature type="domain" description="N-acetyltransferase" evidence="3">
    <location>
        <begin position="8"/>
        <end position="169"/>
    </location>
</feature>
<dbReference type="InterPro" id="IPR050832">
    <property type="entry name" value="Bact_Acetyltransf"/>
</dbReference>
<dbReference type="Proteomes" id="UP000228680">
    <property type="component" value="Unassembled WGS sequence"/>
</dbReference>
<proteinExistence type="predicted"/>
<sequence length="169" mass="18829">MTAPLTLERIEDVSFSLAALTELLIDVVNDGASIGFLPGLSEEEATAYWKSVCSEHTLLFVVKQEDKIAGTIQLHLTTKQNGLHRVEIAKLMVSQAYRRRGIARLLMEHAETTAKELGKTLIVLDTREGDPSNLLYRSLGYIQVGKIPMFAKSDDGKFDATVIYYKLLE</sequence>
<keyword evidence="5" id="KW-1185">Reference proteome</keyword>
<dbReference type="RefSeq" id="WP_100354412.1">
    <property type="nucleotide sequence ID" value="NZ_PCGR01000004.1"/>
</dbReference>
<dbReference type="InterPro" id="IPR016181">
    <property type="entry name" value="Acyl_CoA_acyltransferase"/>
</dbReference>
<evidence type="ECO:0000313" key="5">
    <source>
        <dbReference type="Proteomes" id="UP000228680"/>
    </source>
</evidence>
<dbReference type="InterPro" id="IPR000182">
    <property type="entry name" value="GNAT_dom"/>
</dbReference>
<dbReference type="PANTHER" id="PTHR43877:SF1">
    <property type="entry name" value="ACETYLTRANSFERASE"/>
    <property type="match status" value="1"/>
</dbReference>
<dbReference type="PROSITE" id="PS51186">
    <property type="entry name" value="GNAT"/>
    <property type="match status" value="1"/>
</dbReference>
<organism evidence="4 5">
    <name type="scientific">Chryseomicrobium excrementi</name>
    <dbReference type="NCBI Taxonomy" id="2041346"/>
    <lineage>
        <taxon>Bacteria</taxon>
        <taxon>Bacillati</taxon>
        <taxon>Bacillota</taxon>
        <taxon>Bacilli</taxon>
        <taxon>Bacillales</taxon>
        <taxon>Caryophanaceae</taxon>
        <taxon>Chryseomicrobium</taxon>
    </lineage>
</organism>
<name>A0A2M9EXQ9_9BACL</name>
<evidence type="ECO:0000259" key="3">
    <source>
        <dbReference type="PROSITE" id="PS51186"/>
    </source>
</evidence>
<dbReference type="SUPFAM" id="SSF55729">
    <property type="entry name" value="Acyl-CoA N-acyltransferases (Nat)"/>
    <property type="match status" value="1"/>
</dbReference>
<dbReference type="OrthoDB" id="3389160at2"/>
<comment type="caution">
    <text evidence="4">The sequence shown here is derived from an EMBL/GenBank/DDBJ whole genome shotgun (WGS) entry which is preliminary data.</text>
</comment>
<dbReference type="Pfam" id="PF00583">
    <property type="entry name" value="Acetyltransf_1"/>
    <property type="match status" value="1"/>
</dbReference>
<evidence type="ECO:0000313" key="4">
    <source>
        <dbReference type="EMBL" id="PJK16007.1"/>
    </source>
</evidence>
<protein>
    <submittedName>
        <fullName evidence="4">GNAT family N-acetyltransferase</fullName>
    </submittedName>
</protein>
<dbReference type="AlphaFoldDB" id="A0A2M9EXQ9"/>
<evidence type="ECO:0000256" key="2">
    <source>
        <dbReference type="ARBA" id="ARBA00023315"/>
    </source>
</evidence>
<reference evidence="4 5" key="1">
    <citation type="submission" date="2017-10" db="EMBL/GenBank/DDBJ databases">
        <title>Draft genome of Chryseomicrobium casticus sp. nov.</title>
        <authorList>
            <person name="Chakraborty R."/>
            <person name="Saha T."/>
        </authorList>
    </citation>
    <scope>NUCLEOTIDE SEQUENCE [LARGE SCALE GENOMIC DNA]</scope>
    <source>
        <strain evidence="4 5">ET03</strain>
    </source>
</reference>
<dbReference type="CDD" id="cd04301">
    <property type="entry name" value="NAT_SF"/>
    <property type="match status" value="1"/>
</dbReference>
<accession>A0A2M9EXQ9</accession>
<keyword evidence="2" id="KW-0012">Acyltransferase</keyword>
<dbReference type="Gene3D" id="3.40.630.30">
    <property type="match status" value="1"/>
</dbReference>
<keyword evidence="1 4" id="KW-0808">Transferase</keyword>
<gene>
    <name evidence="4" type="ORF">CQS04_12295</name>
</gene>
<dbReference type="PANTHER" id="PTHR43877">
    <property type="entry name" value="AMINOALKYLPHOSPHONATE N-ACETYLTRANSFERASE-RELATED-RELATED"/>
    <property type="match status" value="1"/>
</dbReference>
<evidence type="ECO:0000256" key="1">
    <source>
        <dbReference type="ARBA" id="ARBA00022679"/>
    </source>
</evidence>
<dbReference type="GO" id="GO:0016747">
    <property type="term" value="F:acyltransferase activity, transferring groups other than amino-acyl groups"/>
    <property type="evidence" value="ECO:0007669"/>
    <property type="project" value="InterPro"/>
</dbReference>